<dbReference type="InterPro" id="IPR026328">
    <property type="entry name" value="FmdE"/>
</dbReference>
<reference evidence="7" key="1">
    <citation type="submission" date="2016-11" db="EMBL/GenBank/DDBJ databases">
        <authorList>
            <person name="Jaros S."/>
            <person name="Januszkiewicz K."/>
            <person name="Wedrychowicz H."/>
        </authorList>
    </citation>
    <scope>NUCLEOTIDE SEQUENCE [LARGE SCALE GENOMIC DNA]</scope>
    <source>
        <strain evidence="7">DSM 7057</strain>
    </source>
</reference>
<evidence type="ECO:0000313" key="6">
    <source>
        <dbReference type="EMBL" id="SFW58268.1"/>
    </source>
</evidence>
<accession>A0AA94L2P9</accession>
<feature type="domain" description="Formylmethanofuran dehydrogenase subunit E" evidence="5">
    <location>
        <begin position="15"/>
        <end position="114"/>
    </location>
</feature>
<dbReference type="AlphaFoldDB" id="A0AA94L2P9"/>
<comment type="caution">
    <text evidence="6">The sequence shown here is derived from an EMBL/GenBank/DDBJ whole genome shotgun (WGS) entry which is preliminary data.</text>
</comment>
<gene>
    <name evidence="6" type="ORF">SAMN02910291_01950</name>
</gene>
<dbReference type="SUPFAM" id="SSF143555">
    <property type="entry name" value="FwdE-like"/>
    <property type="match status" value="1"/>
</dbReference>
<evidence type="ECO:0000256" key="3">
    <source>
        <dbReference type="ARBA" id="ARBA00022833"/>
    </source>
</evidence>
<dbReference type="Pfam" id="PF02663">
    <property type="entry name" value="FmdE"/>
    <property type="match status" value="1"/>
</dbReference>
<dbReference type="EMBL" id="FPIW01000037">
    <property type="protein sequence ID" value="SFW58268.1"/>
    <property type="molecule type" value="Genomic_DNA"/>
</dbReference>
<keyword evidence="1" id="KW-0479">Metal-binding</keyword>
<keyword evidence="3" id="KW-0862">Zinc</keyword>
<evidence type="ECO:0000313" key="7">
    <source>
        <dbReference type="Proteomes" id="UP000182680"/>
    </source>
</evidence>
<dbReference type="Proteomes" id="UP000182680">
    <property type="component" value="Unassembled WGS sequence"/>
</dbReference>
<dbReference type="Pfam" id="PF01258">
    <property type="entry name" value="zf-dskA_traR"/>
    <property type="match status" value="1"/>
</dbReference>
<dbReference type="InterPro" id="IPR003814">
    <property type="entry name" value="FmdEsu_dom"/>
</dbReference>
<dbReference type="InterPro" id="IPR000962">
    <property type="entry name" value="Znf_DskA_TraR"/>
</dbReference>
<protein>
    <submittedName>
        <fullName evidence="6">Formylmethanofuran dehydrogenase subunit E</fullName>
    </submittedName>
</protein>
<evidence type="ECO:0000259" key="5">
    <source>
        <dbReference type="Pfam" id="PF02663"/>
    </source>
</evidence>
<name>A0AA94L2P9_DESDE</name>
<proteinExistence type="predicted"/>
<dbReference type="OMA" id="IGFRACE"/>
<dbReference type="PANTHER" id="PTHR39418">
    <property type="entry name" value="DEHYDROGENASE-RELATED"/>
    <property type="match status" value="1"/>
</dbReference>
<dbReference type="PIRSF" id="PIRSF006578">
    <property type="entry name" value="FwdE"/>
    <property type="match status" value="1"/>
</dbReference>
<evidence type="ECO:0000256" key="1">
    <source>
        <dbReference type="ARBA" id="ARBA00022723"/>
    </source>
</evidence>
<evidence type="ECO:0000256" key="2">
    <source>
        <dbReference type="ARBA" id="ARBA00022771"/>
    </source>
</evidence>
<organism evidence="6 7">
    <name type="scientific">Desulfovibrio desulfuricans</name>
    <dbReference type="NCBI Taxonomy" id="876"/>
    <lineage>
        <taxon>Bacteria</taxon>
        <taxon>Pseudomonadati</taxon>
        <taxon>Thermodesulfobacteriota</taxon>
        <taxon>Desulfovibrionia</taxon>
        <taxon>Desulfovibrionales</taxon>
        <taxon>Desulfovibrionaceae</taxon>
        <taxon>Desulfovibrio</taxon>
    </lineage>
</organism>
<dbReference type="InterPro" id="IPR053194">
    <property type="entry name" value="tRNA_methyltr_O"/>
</dbReference>
<feature type="domain" description="Zinc finger DksA/TraR C4-type" evidence="4">
    <location>
        <begin position="140"/>
        <end position="170"/>
    </location>
</feature>
<evidence type="ECO:0000259" key="4">
    <source>
        <dbReference type="Pfam" id="PF01258"/>
    </source>
</evidence>
<keyword evidence="2" id="KW-0863">Zinc-finger</keyword>
<sequence length="178" mass="19447">MDQSASDRLNRAVAFHGHLCPGLVIGLRAVEAVMGHPVLGQAGYGKLVCITENDACGVDAIQCLLGCSAGKGNLVARPRGKHAYSFFDRESGTALRLCLRASKNGQTGREEWQQTLMDMPLETMFSASAPAYEAPERPRIFTSVPCETCGEGVAEPMLRFEDGKKVCLDCLRHYARRW</sequence>
<dbReference type="GO" id="GO:0008270">
    <property type="term" value="F:zinc ion binding"/>
    <property type="evidence" value="ECO:0007669"/>
    <property type="project" value="UniProtKB-KW"/>
</dbReference>
<dbReference type="Gene3D" id="3.30.1330.130">
    <property type="match status" value="1"/>
</dbReference>
<dbReference type="PANTHER" id="PTHR39418:SF1">
    <property type="entry name" value="DEHYDROGENASE"/>
    <property type="match status" value="1"/>
</dbReference>
<dbReference type="RefSeq" id="WP_012624626.1">
    <property type="nucleotide sequence ID" value="NZ_FPIW01000037.1"/>
</dbReference>